<keyword evidence="2" id="KW-0732">Signal</keyword>
<dbReference type="PROSITE" id="PS51257">
    <property type="entry name" value="PROKAR_LIPOPROTEIN"/>
    <property type="match status" value="1"/>
</dbReference>
<keyword evidence="4" id="KW-1185">Reference proteome</keyword>
<reference evidence="3 4" key="1">
    <citation type="submission" date="2019-06" db="EMBL/GenBank/DDBJ databases">
        <title>Sequencing the genomes of 1000 actinobacteria strains.</title>
        <authorList>
            <person name="Klenk H.-P."/>
        </authorList>
    </citation>
    <scope>NUCLEOTIDE SEQUENCE [LARGE SCALE GENOMIC DNA]</scope>
    <source>
        <strain evidence="3 4">DSM 12362</strain>
    </source>
</reference>
<dbReference type="Pfam" id="PF03401">
    <property type="entry name" value="TctC"/>
    <property type="match status" value="1"/>
</dbReference>
<dbReference type="PANTHER" id="PTHR42928:SF3">
    <property type="entry name" value="UPF0065 PROTEIN YFLP"/>
    <property type="match status" value="1"/>
</dbReference>
<dbReference type="PIRSF" id="PIRSF017082">
    <property type="entry name" value="YflP"/>
    <property type="match status" value="1"/>
</dbReference>
<dbReference type="InterPro" id="IPR042100">
    <property type="entry name" value="Bug_dom1"/>
</dbReference>
<dbReference type="Proteomes" id="UP000315133">
    <property type="component" value="Unassembled WGS sequence"/>
</dbReference>
<dbReference type="RefSeq" id="WP_141820448.1">
    <property type="nucleotide sequence ID" value="NZ_BAAAIL010000001.1"/>
</dbReference>
<evidence type="ECO:0000313" key="4">
    <source>
        <dbReference type="Proteomes" id="UP000315133"/>
    </source>
</evidence>
<evidence type="ECO:0000256" key="1">
    <source>
        <dbReference type="ARBA" id="ARBA00006987"/>
    </source>
</evidence>
<dbReference type="SUPFAM" id="SSF53850">
    <property type="entry name" value="Periplasmic binding protein-like II"/>
    <property type="match status" value="1"/>
</dbReference>
<dbReference type="CDD" id="cd07012">
    <property type="entry name" value="PBP2_Bug_TTT"/>
    <property type="match status" value="1"/>
</dbReference>
<dbReference type="Gene3D" id="3.40.190.10">
    <property type="entry name" value="Periplasmic binding protein-like II"/>
    <property type="match status" value="1"/>
</dbReference>
<comment type="similarity">
    <text evidence="1">Belongs to the UPF0065 (bug) family.</text>
</comment>
<dbReference type="InterPro" id="IPR005064">
    <property type="entry name" value="BUG"/>
</dbReference>
<evidence type="ECO:0000256" key="2">
    <source>
        <dbReference type="SAM" id="SignalP"/>
    </source>
</evidence>
<name>A0A543K7R4_9MICO</name>
<dbReference type="Gene3D" id="3.40.190.150">
    <property type="entry name" value="Bordetella uptake gene, domain 1"/>
    <property type="match status" value="1"/>
</dbReference>
<sequence length="322" mass="33842">MNLRYIRIAAALSAVALLGTACGGESGDGALTELRYMVPNAAGSGWDMTARTAAQAMEKEGIVERVDVFNVDGANGAVGLARLIEEDGNGELIMQMGFGLVAATVSQDSTVTFDDTTPIAKLIDDYLAVIVPMDSPYQNLDDLIADWQANPGLNVGGGSAIGGADHLAPLLIAEANGIDRAAVKYVTFGGSGVIPAVLGGQVDFAFTSAADVPELAEAGELRVLATTGPERFEGLPEVPTLTEEGTDVEVANWRGVVAPPELSEDQVNAIIEAFDQVYASAPWKEALERNGWIDAYMTGDEFGDYLNNQREQISKALEGLDS</sequence>
<comment type="caution">
    <text evidence="3">The sequence shown here is derived from an EMBL/GenBank/DDBJ whole genome shotgun (WGS) entry which is preliminary data.</text>
</comment>
<protein>
    <submittedName>
        <fullName evidence="3">Putative tricarboxylic transport membrane protein</fullName>
    </submittedName>
</protein>
<gene>
    <name evidence="3" type="ORF">FB476_2795</name>
</gene>
<proteinExistence type="inferred from homology"/>
<evidence type="ECO:0000313" key="3">
    <source>
        <dbReference type="EMBL" id="TQM91073.1"/>
    </source>
</evidence>
<accession>A0A543K7R4</accession>
<dbReference type="EMBL" id="VFPU01000002">
    <property type="protein sequence ID" value="TQM91073.1"/>
    <property type="molecule type" value="Genomic_DNA"/>
</dbReference>
<feature type="signal peptide" evidence="2">
    <location>
        <begin position="1"/>
        <end position="23"/>
    </location>
</feature>
<dbReference type="OrthoDB" id="9780943at2"/>
<feature type="chain" id="PRO_5021865724" evidence="2">
    <location>
        <begin position="24"/>
        <end position="322"/>
    </location>
</feature>
<dbReference type="AlphaFoldDB" id="A0A543K7R4"/>
<organism evidence="3 4">
    <name type="scientific">Ornithinimicrobium humiphilum</name>
    <dbReference type="NCBI Taxonomy" id="125288"/>
    <lineage>
        <taxon>Bacteria</taxon>
        <taxon>Bacillati</taxon>
        <taxon>Actinomycetota</taxon>
        <taxon>Actinomycetes</taxon>
        <taxon>Micrococcales</taxon>
        <taxon>Ornithinimicrobiaceae</taxon>
        <taxon>Ornithinimicrobium</taxon>
    </lineage>
</organism>
<dbReference type="PANTHER" id="PTHR42928">
    <property type="entry name" value="TRICARBOXYLATE-BINDING PROTEIN"/>
    <property type="match status" value="1"/>
</dbReference>